<dbReference type="OrthoDB" id="2482958at2759"/>
<accession>A0A2I1G3N1</accession>
<proteinExistence type="predicted"/>
<gene>
    <name evidence="1" type="ORF">RhiirA4_416484</name>
</gene>
<organism evidence="1 2">
    <name type="scientific">Rhizophagus irregularis</name>
    <dbReference type="NCBI Taxonomy" id="588596"/>
    <lineage>
        <taxon>Eukaryota</taxon>
        <taxon>Fungi</taxon>
        <taxon>Fungi incertae sedis</taxon>
        <taxon>Mucoromycota</taxon>
        <taxon>Glomeromycotina</taxon>
        <taxon>Glomeromycetes</taxon>
        <taxon>Glomerales</taxon>
        <taxon>Glomeraceae</taxon>
        <taxon>Rhizophagus</taxon>
    </lineage>
</organism>
<comment type="caution">
    <text evidence="1">The sequence shown here is derived from an EMBL/GenBank/DDBJ whole genome shotgun (WGS) entry which is preliminary data.</text>
</comment>
<protein>
    <submittedName>
        <fullName evidence="1">Uncharacterized protein</fullName>
    </submittedName>
</protein>
<dbReference type="EMBL" id="LLXI01000138">
    <property type="protein sequence ID" value="PKY41224.1"/>
    <property type="molecule type" value="Genomic_DNA"/>
</dbReference>
<reference evidence="1 2" key="1">
    <citation type="submission" date="2015-10" db="EMBL/GenBank/DDBJ databases">
        <title>Genome analyses suggest a sexual origin of heterokaryosis in a supposedly ancient asexual fungus.</title>
        <authorList>
            <person name="Ropars J."/>
            <person name="Sedzielewska K."/>
            <person name="Noel J."/>
            <person name="Charron P."/>
            <person name="Farinelli L."/>
            <person name="Marton T."/>
            <person name="Kruger M."/>
            <person name="Pelin A."/>
            <person name="Brachmann A."/>
            <person name="Corradi N."/>
        </authorList>
    </citation>
    <scope>NUCLEOTIDE SEQUENCE [LARGE SCALE GENOMIC DNA]</scope>
    <source>
        <strain evidence="1 2">A4</strain>
    </source>
</reference>
<dbReference type="AlphaFoldDB" id="A0A2I1G3N1"/>
<keyword evidence="2" id="KW-1185">Reference proteome</keyword>
<evidence type="ECO:0000313" key="1">
    <source>
        <dbReference type="EMBL" id="PKY41224.1"/>
    </source>
</evidence>
<evidence type="ECO:0000313" key="2">
    <source>
        <dbReference type="Proteomes" id="UP000234323"/>
    </source>
</evidence>
<dbReference type="Proteomes" id="UP000234323">
    <property type="component" value="Unassembled WGS sequence"/>
</dbReference>
<name>A0A2I1G3N1_9GLOM</name>
<sequence>MVNKWRLNEEMITEDHPKMENQEKTLRKDNVDPEAVVNIIKDFRTKTLEIKYKKLKDNATDLKISRKANEIQEIFKEKEMTMEWEAINQTAIERLQKEENINPGMEEFCKWMRKEQKNFIAVQKKIVTIAEEQDPLDHYIKLNNDFTQRLEDEN</sequence>